<organism evidence="4 5">
    <name type="scientific">Faecalicatena faecalis</name>
    <dbReference type="NCBI Taxonomy" id="2726362"/>
    <lineage>
        <taxon>Bacteria</taxon>
        <taxon>Bacillati</taxon>
        <taxon>Bacillota</taxon>
        <taxon>Clostridia</taxon>
        <taxon>Lachnospirales</taxon>
        <taxon>Lachnospiraceae</taxon>
        <taxon>Faecalicatena</taxon>
    </lineage>
</organism>
<accession>A0ABS6D8X4</accession>
<evidence type="ECO:0000256" key="2">
    <source>
        <dbReference type="ARBA" id="ARBA00022448"/>
    </source>
</evidence>
<dbReference type="InterPro" id="IPR003593">
    <property type="entry name" value="AAA+_ATPase"/>
</dbReference>
<keyword evidence="5" id="KW-1185">Reference proteome</keyword>
<proteinExistence type="inferred from homology"/>
<dbReference type="RefSeq" id="WP_216244586.1">
    <property type="nucleotide sequence ID" value="NZ_JABACJ020000026.1"/>
</dbReference>
<reference evidence="4 5" key="1">
    <citation type="submission" date="2021-06" db="EMBL/GenBank/DDBJ databases">
        <title>Faecalicatena sp. nov. isolated from porcine feces.</title>
        <authorList>
            <person name="Oh B.S."/>
            <person name="Lee J.H."/>
        </authorList>
    </citation>
    <scope>NUCLEOTIDE SEQUENCE [LARGE SCALE GENOMIC DNA]</scope>
    <source>
        <strain evidence="4 5">AGMB00832</strain>
    </source>
</reference>
<dbReference type="CDD" id="cd03235">
    <property type="entry name" value="ABC_Metallic_Cations"/>
    <property type="match status" value="1"/>
</dbReference>
<dbReference type="InterPro" id="IPR003439">
    <property type="entry name" value="ABC_transporter-like_ATP-bd"/>
</dbReference>
<protein>
    <submittedName>
        <fullName evidence="4">Metal ABC transporter ATP-binding protein</fullName>
    </submittedName>
</protein>
<evidence type="ECO:0000313" key="4">
    <source>
        <dbReference type="EMBL" id="MBU3878042.1"/>
    </source>
</evidence>
<dbReference type="Proteomes" id="UP000723714">
    <property type="component" value="Unassembled WGS sequence"/>
</dbReference>
<comment type="caution">
    <text evidence="4">The sequence shown here is derived from an EMBL/GenBank/DDBJ whole genome shotgun (WGS) entry which is preliminary data.</text>
</comment>
<dbReference type="PANTHER" id="PTHR42734">
    <property type="entry name" value="METAL TRANSPORT SYSTEM ATP-BINDING PROTEIN TM_0124-RELATED"/>
    <property type="match status" value="1"/>
</dbReference>
<dbReference type="GO" id="GO:0005524">
    <property type="term" value="F:ATP binding"/>
    <property type="evidence" value="ECO:0007669"/>
    <property type="project" value="UniProtKB-KW"/>
</dbReference>
<evidence type="ECO:0000259" key="3">
    <source>
        <dbReference type="PROSITE" id="PS50893"/>
    </source>
</evidence>
<evidence type="ECO:0000313" key="5">
    <source>
        <dbReference type="Proteomes" id="UP000723714"/>
    </source>
</evidence>
<dbReference type="Pfam" id="PF00005">
    <property type="entry name" value="ABC_tran"/>
    <property type="match status" value="1"/>
</dbReference>
<comment type="similarity">
    <text evidence="1">Belongs to the ABC transporter superfamily.</text>
</comment>
<dbReference type="PROSITE" id="PS00211">
    <property type="entry name" value="ABC_TRANSPORTER_1"/>
    <property type="match status" value="1"/>
</dbReference>
<sequence length="237" mass="26178">MALIKCENISIAYEGQTVVHDLSFEVGQADYLCIIGENGSGKSTLVKSLLGLKAPAKGKIILGDGLKQNEIGYLPQQTDVQKDFPASVYEVVLSGRLNSRGFRPFYTATDKEKARENMELLGIQDLERQCFRDLSGGQKQRVLLARALCATKKLLLLDEPVTGLDPIVTQEFYQLINEINKKSGIAVVMVSHDIESTMAYASHILHLQETALFFGSAMDYQRSEIGQAFLRGGEHHA</sequence>
<keyword evidence="4" id="KW-0067">ATP-binding</keyword>
<keyword evidence="4" id="KW-0547">Nucleotide-binding</keyword>
<name>A0ABS6D8X4_9FIRM</name>
<dbReference type="PANTHER" id="PTHR42734:SF17">
    <property type="entry name" value="METAL TRANSPORT SYSTEM ATP-BINDING PROTEIN TM_0124-RELATED"/>
    <property type="match status" value="1"/>
</dbReference>
<dbReference type="InterPro" id="IPR050153">
    <property type="entry name" value="Metal_Ion_Import_ABC"/>
</dbReference>
<keyword evidence="2" id="KW-0813">Transport</keyword>
<dbReference type="PROSITE" id="PS50893">
    <property type="entry name" value="ABC_TRANSPORTER_2"/>
    <property type="match status" value="1"/>
</dbReference>
<evidence type="ECO:0000256" key="1">
    <source>
        <dbReference type="ARBA" id="ARBA00005417"/>
    </source>
</evidence>
<dbReference type="InterPro" id="IPR017871">
    <property type="entry name" value="ABC_transporter-like_CS"/>
</dbReference>
<dbReference type="SMART" id="SM00382">
    <property type="entry name" value="AAA"/>
    <property type="match status" value="1"/>
</dbReference>
<dbReference type="EMBL" id="JABACJ020000026">
    <property type="protein sequence ID" value="MBU3878042.1"/>
    <property type="molecule type" value="Genomic_DNA"/>
</dbReference>
<gene>
    <name evidence="4" type="ORF">HGO97_019755</name>
</gene>
<feature type="domain" description="ABC transporter" evidence="3">
    <location>
        <begin position="4"/>
        <end position="234"/>
    </location>
</feature>